<comment type="caution">
    <text evidence="1">The sequence shown here is derived from an EMBL/GenBank/DDBJ whole genome shotgun (WGS) entry which is preliminary data.</text>
</comment>
<organism evidence="1 2">
    <name type="scientific">Rhizobium leguminosarum</name>
    <dbReference type="NCBI Taxonomy" id="384"/>
    <lineage>
        <taxon>Bacteria</taxon>
        <taxon>Pseudomonadati</taxon>
        <taxon>Pseudomonadota</taxon>
        <taxon>Alphaproteobacteria</taxon>
        <taxon>Hyphomicrobiales</taxon>
        <taxon>Rhizobiaceae</taxon>
        <taxon>Rhizobium/Agrobacterium group</taxon>
        <taxon>Rhizobium</taxon>
    </lineage>
</organism>
<geneLocation type="plasmid" evidence="1">
    <name>pSM151B_Rh01</name>
</geneLocation>
<accession>A0ABD7PK12</accession>
<gene>
    <name evidence="1" type="ORF">ELI19_27540</name>
</gene>
<dbReference type="EMBL" id="SIPS01000002">
    <property type="protein sequence ID" value="TAW25197.1"/>
    <property type="molecule type" value="Genomic_DNA"/>
</dbReference>
<sequence length="168" mass="18263">MTARPRRVAVNLPHPSLPSANWADCYQVDVRVSGLTAEDAARLAIGHFPAWVRSLMRIRDAAVGVVGLKPSTHHLSAHTDMIGIFPVISRSPGQIVLGIDDRHLDFRLVIDVDSADGVLQVIRATTLVDRKILLGRLYIAAITPFHKLVVGSALTNLGRQLTPVTRTA</sequence>
<name>A0ABD7PK12_RHILE</name>
<proteinExistence type="predicted"/>
<protein>
    <submittedName>
        <fullName evidence="1">DUF2867 domain-containing protein</fullName>
    </submittedName>
</protein>
<evidence type="ECO:0000313" key="1">
    <source>
        <dbReference type="EMBL" id="TAW25197.1"/>
    </source>
</evidence>
<dbReference type="InterPro" id="IPR021295">
    <property type="entry name" value="DUF2867"/>
</dbReference>
<evidence type="ECO:0000313" key="2">
    <source>
        <dbReference type="Proteomes" id="UP000292036"/>
    </source>
</evidence>
<dbReference type="Pfam" id="PF11066">
    <property type="entry name" value="DUF2867"/>
    <property type="match status" value="1"/>
</dbReference>
<dbReference type="Proteomes" id="UP000292036">
    <property type="component" value="Unassembled WGS sequence"/>
</dbReference>
<dbReference type="RefSeq" id="WP_130728106.1">
    <property type="nucleotide sequence ID" value="NZ_SINY01000015.1"/>
</dbReference>
<keyword evidence="1" id="KW-0614">Plasmid</keyword>
<dbReference type="AlphaFoldDB" id="A0ABD7PK12"/>
<reference evidence="1 2" key="1">
    <citation type="submission" date="2019-02" db="EMBL/GenBank/DDBJ databases">
        <title>The genomic architecture of introgression among sibling species of bacteria.</title>
        <authorList>
            <person name="Cavassim M.I.A."/>
            <person name="Moeskjaer S."/>
            <person name="Moslemi C."/>
            <person name="Fields B."/>
            <person name="Bachmann A."/>
            <person name="Vilhjalmsson B."/>
            <person name="Schierup M.H."/>
            <person name="Young J.P.W."/>
            <person name="Andersen S.U."/>
        </authorList>
    </citation>
    <scope>NUCLEOTIDE SEQUENCE [LARGE SCALE GENOMIC DNA]</scope>
    <source>
        <strain evidence="1 2">SM151B</strain>
        <plasmid evidence="1">pSM151B_Rh01</plasmid>
    </source>
</reference>